<dbReference type="Pfam" id="PF01243">
    <property type="entry name" value="PNPOx_N"/>
    <property type="match status" value="1"/>
</dbReference>
<dbReference type="NCBIfam" id="NF004231">
    <property type="entry name" value="PRK05679.1"/>
    <property type="match status" value="1"/>
</dbReference>
<evidence type="ECO:0000313" key="11">
    <source>
        <dbReference type="EMBL" id="KAI5958834.1"/>
    </source>
</evidence>
<keyword evidence="7" id="KW-0560">Oxidoreductase</keyword>
<dbReference type="Proteomes" id="UP001204833">
    <property type="component" value="Unassembled WGS sequence"/>
</dbReference>
<feature type="compositionally biased region" description="Polar residues" evidence="8">
    <location>
        <begin position="19"/>
        <end position="33"/>
    </location>
</feature>
<dbReference type="AlphaFoldDB" id="A0AAD5BF93"/>
<dbReference type="InterPro" id="IPR019740">
    <property type="entry name" value="Pyridox_Oxase_CS"/>
</dbReference>
<keyword evidence="6" id="KW-0288">FMN</keyword>
<comment type="pathway">
    <text evidence="2">Cofactor metabolism; pyridoxal 5'-phosphate salvage; pyridoxal 5'-phosphate from pyridoxamine 5'-phosphate: step 1/1.</text>
</comment>
<reference evidence="11 12" key="1">
    <citation type="journal article" date="2022" name="DNA Res.">
        <title>Genome analysis of five recently described species of the CUG-Ser clade uncovers Candida theae as a new hybrid lineage with pathogenic potential in the Candida parapsilosis species complex.</title>
        <authorList>
            <person name="Mixao V."/>
            <person name="Del Olmo V."/>
            <person name="Hegedusova E."/>
            <person name="Saus E."/>
            <person name="Pryszcz L."/>
            <person name="Cillingova A."/>
            <person name="Nosek J."/>
            <person name="Gabaldon T."/>
        </authorList>
    </citation>
    <scope>NUCLEOTIDE SEQUENCE [LARGE SCALE GENOMIC DNA]</scope>
    <source>
        <strain evidence="11 12">CBS 12239</strain>
    </source>
</reference>
<proteinExistence type="predicted"/>
<keyword evidence="12" id="KW-1185">Reference proteome</keyword>
<evidence type="ECO:0000313" key="12">
    <source>
        <dbReference type="Proteomes" id="UP001204833"/>
    </source>
</evidence>
<dbReference type="InterPro" id="IPR011576">
    <property type="entry name" value="Pyridox_Oxase_N"/>
</dbReference>
<feature type="compositionally biased region" description="Low complexity" evidence="8">
    <location>
        <begin position="34"/>
        <end position="66"/>
    </location>
</feature>
<evidence type="ECO:0000256" key="3">
    <source>
        <dbReference type="ARBA" id="ARBA00005037"/>
    </source>
</evidence>
<comment type="caution">
    <text evidence="11">The sequence shown here is derived from an EMBL/GenBank/DDBJ whole genome shotgun (WGS) entry which is preliminary data.</text>
</comment>
<gene>
    <name evidence="11" type="ORF">KGF57_002268</name>
</gene>
<name>A0AAD5BF93_9ASCO</name>
<dbReference type="PANTHER" id="PTHR10851">
    <property type="entry name" value="PYRIDOXINE-5-PHOSPHATE OXIDASE"/>
    <property type="match status" value="1"/>
</dbReference>
<dbReference type="NCBIfam" id="TIGR00558">
    <property type="entry name" value="pdxH"/>
    <property type="match status" value="1"/>
</dbReference>
<evidence type="ECO:0000256" key="6">
    <source>
        <dbReference type="ARBA" id="ARBA00022643"/>
    </source>
</evidence>
<organism evidence="11 12">
    <name type="scientific">Candida theae</name>
    <dbReference type="NCBI Taxonomy" id="1198502"/>
    <lineage>
        <taxon>Eukaryota</taxon>
        <taxon>Fungi</taxon>
        <taxon>Dikarya</taxon>
        <taxon>Ascomycota</taxon>
        <taxon>Saccharomycotina</taxon>
        <taxon>Pichiomycetes</taxon>
        <taxon>Debaryomycetaceae</taxon>
        <taxon>Candida/Lodderomyces clade</taxon>
        <taxon>Candida</taxon>
    </lineage>
</organism>
<dbReference type="InterPro" id="IPR012349">
    <property type="entry name" value="Split_barrel_FMN-bd"/>
</dbReference>
<dbReference type="EC" id="1.4.3.5" evidence="4"/>
<evidence type="ECO:0000256" key="4">
    <source>
        <dbReference type="ARBA" id="ARBA00012801"/>
    </source>
</evidence>
<feature type="domain" description="Pyridoxamine 5'-phosphate oxidase N-terminal" evidence="9">
    <location>
        <begin position="132"/>
        <end position="232"/>
    </location>
</feature>
<dbReference type="GO" id="GO:0004733">
    <property type="term" value="F:pyridoxamine phosphate oxidase activity"/>
    <property type="evidence" value="ECO:0007669"/>
    <property type="project" value="UniProtKB-EC"/>
</dbReference>
<dbReference type="EMBL" id="JAIHNG010000115">
    <property type="protein sequence ID" value="KAI5958834.1"/>
    <property type="molecule type" value="Genomic_DNA"/>
</dbReference>
<protein>
    <recommendedName>
        <fullName evidence="4">pyridoxal 5'-phosphate synthase</fullName>
        <ecNumber evidence="4">1.4.3.5</ecNumber>
    </recommendedName>
</protein>
<feature type="domain" description="Pyridoxine 5'-phosphate oxidase dimerisation C-terminal" evidence="10">
    <location>
        <begin position="259"/>
        <end position="302"/>
    </location>
</feature>
<dbReference type="RefSeq" id="XP_051609177.1">
    <property type="nucleotide sequence ID" value="XM_051751564.1"/>
</dbReference>
<dbReference type="InterPro" id="IPR019576">
    <property type="entry name" value="Pyridoxamine_oxidase_dimer_C"/>
</dbReference>
<evidence type="ECO:0000256" key="1">
    <source>
        <dbReference type="ARBA" id="ARBA00001917"/>
    </source>
</evidence>
<accession>A0AAD5BF93</accession>
<evidence type="ECO:0000256" key="5">
    <source>
        <dbReference type="ARBA" id="ARBA00022630"/>
    </source>
</evidence>
<sequence>MFSQFTTRYSSSSSSSSSILRATTRYTRRTFSMTKPTPSHATASSSSATTKPADSKQTPPTTNTAANDDDDPVTHTQQPIIFAPKTYQYTKGHMDVNDLLPNPFEQFHKWFKEAQEQLPANSDIIVESTNFSTARLPSGRVSSRIVLLKELDKYGFLVYSNWNTSKKAEDFNSNKYAALTFFWPHVQRQVRVEGIMEHVTRETSERYYNTRPRGSKIGAWASPQSQVISSRDDLSRLNDEYTEKFKDLPDDAIPCPEYWGGIRIEPLEVEFWQGGVSRLHDRVTFRRDDIANPNWEVVRLAP</sequence>
<dbReference type="GeneID" id="76150327"/>
<evidence type="ECO:0000259" key="10">
    <source>
        <dbReference type="Pfam" id="PF10590"/>
    </source>
</evidence>
<dbReference type="Gene3D" id="2.30.110.10">
    <property type="entry name" value="Electron Transport, Fmn-binding Protein, Chain A"/>
    <property type="match status" value="1"/>
</dbReference>
<comment type="pathway">
    <text evidence="3">Cofactor metabolism; pyridoxal 5'-phosphate salvage; pyridoxal 5'-phosphate from pyridoxine 5'-phosphate: step 1/1.</text>
</comment>
<dbReference type="Pfam" id="PF10590">
    <property type="entry name" value="PNP_phzG_C"/>
    <property type="match status" value="1"/>
</dbReference>
<evidence type="ECO:0000256" key="7">
    <source>
        <dbReference type="ARBA" id="ARBA00023002"/>
    </source>
</evidence>
<evidence type="ECO:0000256" key="8">
    <source>
        <dbReference type="SAM" id="MobiDB-lite"/>
    </source>
</evidence>
<keyword evidence="5" id="KW-0285">Flavoprotein</keyword>
<dbReference type="PROSITE" id="PS01064">
    <property type="entry name" value="PYRIDOX_OXIDASE"/>
    <property type="match status" value="1"/>
</dbReference>
<dbReference type="PANTHER" id="PTHR10851:SF0">
    <property type="entry name" value="PYRIDOXINE-5'-PHOSPHATE OXIDASE"/>
    <property type="match status" value="1"/>
</dbReference>
<dbReference type="SUPFAM" id="SSF50475">
    <property type="entry name" value="FMN-binding split barrel"/>
    <property type="match status" value="1"/>
</dbReference>
<evidence type="ECO:0000256" key="2">
    <source>
        <dbReference type="ARBA" id="ARBA00004738"/>
    </source>
</evidence>
<dbReference type="InterPro" id="IPR000659">
    <property type="entry name" value="Pyridox_Oxase"/>
</dbReference>
<dbReference type="GO" id="GO:0010181">
    <property type="term" value="F:FMN binding"/>
    <property type="evidence" value="ECO:0007669"/>
    <property type="project" value="InterPro"/>
</dbReference>
<feature type="region of interest" description="Disordered" evidence="8">
    <location>
        <begin position="1"/>
        <end position="76"/>
    </location>
</feature>
<comment type="cofactor">
    <cofactor evidence="1">
        <name>FMN</name>
        <dbReference type="ChEBI" id="CHEBI:58210"/>
    </cofactor>
</comment>
<dbReference type="GO" id="GO:0008615">
    <property type="term" value="P:pyridoxine biosynthetic process"/>
    <property type="evidence" value="ECO:0007669"/>
    <property type="project" value="InterPro"/>
</dbReference>
<evidence type="ECO:0000259" key="9">
    <source>
        <dbReference type="Pfam" id="PF01243"/>
    </source>
</evidence>